<dbReference type="Proteomes" id="UP001057427">
    <property type="component" value="Segment"/>
</dbReference>
<evidence type="ECO:0000313" key="1">
    <source>
        <dbReference type="EMBL" id="UTC29735.1"/>
    </source>
</evidence>
<protein>
    <recommendedName>
        <fullName evidence="3">Lipoprotein</fullName>
    </recommendedName>
</protein>
<dbReference type="PROSITE" id="PS51257">
    <property type="entry name" value="PROKAR_LIPOPROTEIN"/>
    <property type="match status" value="1"/>
</dbReference>
<gene>
    <name evidence="1" type="ORF">BAJUN_01050</name>
</gene>
<keyword evidence="2" id="KW-1185">Reference proteome</keyword>
<evidence type="ECO:0008006" key="3">
    <source>
        <dbReference type="Google" id="ProtNLM"/>
    </source>
</evidence>
<organism evidence="1 2">
    <name type="scientific">Brevundimonas phage vB_BgoS-Bajun</name>
    <dbReference type="NCBI Taxonomy" id="2948594"/>
    <lineage>
        <taxon>Viruses</taxon>
        <taxon>Duplodnaviria</taxon>
        <taxon>Heunggongvirae</taxon>
        <taxon>Uroviricota</taxon>
        <taxon>Caudoviricetes</taxon>
        <taxon>Dolichocephalovirinae</taxon>
    </lineage>
</organism>
<reference evidence="1" key="1">
    <citation type="submission" date="2022-05" db="EMBL/GenBank/DDBJ databases">
        <authorList>
            <person name="Friedrich I."/>
            <person name="Poehlein A."/>
            <person name="Schneider D."/>
            <person name="Hertel R."/>
            <person name="Daniel R."/>
        </authorList>
    </citation>
    <scope>NUCLEOTIDE SEQUENCE</scope>
</reference>
<name>A0A9E7SU33_9CAUD</name>
<proteinExistence type="predicted"/>
<accession>A0A9E7SU33</accession>
<evidence type="ECO:0000313" key="2">
    <source>
        <dbReference type="Proteomes" id="UP001057427"/>
    </source>
</evidence>
<sequence>MNKSRIRAMSFLGGCVAAVGITAMVSIAVVACSPRPAQAGGEIAAVKISETPGGCAVYWIKDPNTNNDVYITTVYGERTCSVAVQ</sequence>
<dbReference type="EMBL" id="ON529858">
    <property type="protein sequence ID" value="UTC29735.1"/>
    <property type="molecule type" value="Genomic_DNA"/>
</dbReference>